<evidence type="ECO:0000256" key="2">
    <source>
        <dbReference type="SAM" id="Phobius"/>
    </source>
</evidence>
<proteinExistence type="predicted"/>
<feature type="non-terminal residue" evidence="3">
    <location>
        <position position="1"/>
    </location>
</feature>
<keyword evidence="2" id="KW-0472">Membrane</keyword>
<dbReference type="Proteomes" id="UP000823775">
    <property type="component" value="Unassembled WGS sequence"/>
</dbReference>
<keyword evidence="2" id="KW-0812">Transmembrane</keyword>
<keyword evidence="2" id="KW-1133">Transmembrane helix</keyword>
<accession>A0ABS8UY47</accession>
<dbReference type="EMBL" id="JACEIK010002983">
    <property type="protein sequence ID" value="MCD9639761.1"/>
    <property type="molecule type" value="Genomic_DNA"/>
</dbReference>
<feature type="region of interest" description="Disordered" evidence="1">
    <location>
        <begin position="1"/>
        <end position="22"/>
    </location>
</feature>
<evidence type="ECO:0000313" key="3">
    <source>
        <dbReference type="EMBL" id="MCD9639761.1"/>
    </source>
</evidence>
<feature type="compositionally biased region" description="Basic and acidic residues" evidence="1">
    <location>
        <begin position="1"/>
        <end position="13"/>
    </location>
</feature>
<protein>
    <submittedName>
        <fullName evidence="3">Uncharacterized protein</fullName>
    </submittedName>
</protein>
<gene>
    <name evidence="3" type="ORF">HAX54_024482</name>
</gene>
<reference evidence="3 4" key="1">
    <citation type="journal article" date="2021" name="BMC Genomics">
        <title>Datura genome reveals duplications of psychoactive alkaloid biosynthetic genes and high mutation rate following tissue culture.</title>
        <authorList>
            <person name="Rajewski A."/>
            <person name="Carter-House D."/>
            <person name="Stajich J."/>
            <person name="Litt A."/>
        </authorList>
    </citation>
    <scope>NUCLEOTIDE SEQUENCE [LARGE SCALE GENOMIC DNA]</scope>
    <source>
        <strain evidence="3">AR-01</strain>
    </source>
</reference>
<sequence>PQDQQRSQEKKSFLQEPQCTGSRPPCQLCMSESLTKLAGAQTFGLPMCMSLDDWNKGGILSSILVPSTGFGLLLGFISLVVSMECSFFFFVAVSSVQACCVWRVRQAAQAFCPCMLAVPTCGIALPWMPNVGSL</sequence>
<name>A0ABS8UY47_DATST</name>
<evidence type="ECO:0000256" key="1">
    <source>
        <dbReference type="SAM" id="MobiDB-lite"/>
    </source>
</evidence>
<feature type="transmembrane region" description="Helical" evidence="2">
    <location>
        <begin position="59"/>
        <end position="81"/>
    </location>
</feature>
<keyword evidence="4" id="KW-1185">Reference proteome</keyword>
<organism evidence="3 4">
    <name type="scientific">Datura stramonium</name>
    <name type="common">Jimsonweed</name>
    <name type="synonym">Common thornapple</name>
    <dbReference type="NCBI Taxonomy" id="4076"/>
    <lineage>
        <taxon>Eukaryota</taxon>
        <taxon>Viridiplantae</taxon>
        <taxon>Streptophyta</taxon>
        <taxon>Embryophyta</taxon>
        <taxon>Tracheophyta</taxon>
        <taxon>Spermatophyta</taxon>
        <taxon>Magnoliopsida</taxon>
        <taxon>eudicotyledons</taxon>
        <taxon>Gunneridae</taxon>
        <taxon>Pentapetalae</taxon>
        <taxon>asterids</taxon>
        <taxon>lamiids</taxon>
        <taxon>Solanales</taxon>
        <taxon>Solanaceae</taxon>
        <taxon>Solanoideae</taxon>
        <taxon>Datureae</taxon>
        <taxon>Datura</taxon>
    </lineage>
</organism>
<comment type="caution">
    <text evidence="3">The sequence shown here is derived from an EMBL/GenBank/DDBJ whole genome shotgun (WGS) entry which is preliminary data.</text>
</comment>
<evidence type="ECO:0000313" key="4">
    <source>
        <dbReference type="Proteomes" id="UP000823775"/>
    </source>
</evidence>